<evidence type="ECO:0000256" key="6">
    <source>
        <dbReference type="ARBA" id="ARBA00023098"/>
    </source>
</evidence>
<gene>
    <name evidence="8" type="ORF">MYP_1580</name>
</gene>
<comment type="similarity">
    <text evidence="2">Belongs to the phospholipase D family.</text>
</comment>
<dbReference type="Proteomes" id="UP000030185">
    <property type="component" value="Unassembled WGS sequence"/>
</dbReference>
<feature type="domain" description="PLD phosphodiesterase" evidence="7">
    <location>
        <begin position="84"/>
        <end position="111"/>
    </location>
</feature>
<proteinExistence type="inferred from homology"/>
<accession>A0A098LD64</accession>
<evidence type="ECO:0000313" key="8">
    <source>
        <dbReference type="EMBL" id="GAL84352.1"/>
    </source>
</evidence>
<dbReference type="EC" id="3.1.4.4" evidence="3"/>
<name>A0A098LD64_9BACT</name>
<evidence type="ECO:0000259" key="7">
    <source>
        <dbReference type="PROSITE" id="PS50035"/>
    </source>
</evidence>
<dbReference type="PANTHER" id="PTHR43856">
    <property type="entry name" value="CARDIOLIPIN HYDROLASE"/>
    <property type="match status" value="1"/>
</dbReference>
<dbReference type="Pfam" id="PF13091">
    <property type="entry name" value="PLDc_2"/>
    <property type="match status" value="1"/>
</dbReference>
<reference evidence="8 9" key="1">
    <citation type="submission" date="2014-09" db="EMBL/GenBank/DDBJ databases">
        <title>Sporocytophaga myxococcoides PG-01 genome sequencing.</title>
        <authorList>
            <person name="Liu L."/>
            <person name="Gao P.J."/>
            <person name="Chen G.J."/>
            <person name="Wang L.S."/>
        </authorList>
    </citation>
    <scope>NUCLEOTIDE SEQUENCE [LARGE SCALE GENOMIC DNA]</scope>
    <source>
        <strain evidence="8 9">PG-01</strain>
    </source>
</reference>
<evidence type="ECO:0000256" key="3">
    <source>
        <dbReference type="ARBA" id="ARBA00012027"/>
    </source>
</evidence>
<keyword evidence="6" id="KW-0443">Lipid metabolism</keyword>
<dbReference type="eggNOG" id="COG1502">
    <property type="taxonomic scope" value="Bacteria"/>
</dbReference>
<dbReference type="GO" id="GO:0006793">
    <property type="term" value="P:phosphorus metabolic process"/>
    <property type="evidence" value="ECO:0007669"/>
    <property type="project" value="UniProtKB-ARBA"/>
</dbReference>
<evidence type="ECO:0000256" key="4">
    <source>
        <dbReference type="ARBA" id="ARBA00022801"/>
    </source>
</evidence>
<dbReference type="GO" id="GO:0016891">
    <property type="term" value="F:RNA endonuclease activity producing 5'-phosphomonoesters, hydrolytic mechanism"/>
    <property type="evidence" value="ECO:0007669"/>
    <property type="project" value="TreeGrafter"/>
</dbReference>
<dbReference type="OrthoDB" id="9762009at2"/>
<dbReference type="STRING" id="153721.MYP_1580"/>
<dbReference type="InterPro" id="IPR051406">
    <property type="entry name" value="PLD_domain"/>
</dbReference>
<keyword evidence="9" id="KW-1185">Reference proteome</keyword>
<dbReference type="InterPro" id="IPR025202">
    <property type="entry name" value="PLD-like_dom"/>
</dbReference>
<dbReference type="SMART" id="SM00155">
    <property type="entry name" value="PLDc"/>
    <property type="match status" value="1"/>
</dbReference>
<keyword evidence="5" id="KW-0442">Lipid degradation</keyword>
<dbReference type="CDD" id="cd09171">
    <property type="entry name" value="PLDc_vPLD6_like"/>
    <property type="match status" value="1"/>
</dbReference>
<comment type="catalytic activity">
    <reaction evidence="1">
        <text>a 1,2-diacyl-sn-glycero-3-phosphocholine + H2O = a 1,2-diacyl-sn-glycero-3-phosphate + choline + H(+)</text>
        <dbReference type="Rhea" id="RHEA:14445"/>
        <dbReference type="ChEBI" id="CHEBI:15354"/>
        <dbReference type="ChEBI" id="CHEBI:15377"/>
        <dbReference type="ChEBI" id="CHEBI:15378"/>
        <dbReference type="ChEBI" id="CHEBI:57643"/>
        <dbReference type="ChEBI" id="CHEBI:58608"/>
        <dbReference type="EC" id="3.1.4.4"/>
    </reaction>
</comment>
<dbReference type="PANTHER" id="PTHR43856:SF1">
    <property type="entry name" value="MITOCHONDRIAL CARDIOLIPIN HYDROLASE"/>
    <property type="match status" value="1"/>
</dbReference>
<evidence type="ECO:0000313" key="9">
    <source>
        <dbReference type="Proteomes" id="UP000030185"/>
    </source>
</evidence>
<keyword evidence="4" id="KW-0378">Hydrolase</keyword>
<dbReference type="AlphaFoldDB" id="A0A098LD64"/>
<dbReference type="GO" id="GO:0016042">
    <property type="term" value="P:lipid catabolic process"/>
    <property type="evidence" value="ECO:0007669"/>
    <property type="project" value="UniProtKB-KW"/>
</dbReference>
<evidence type="ECO:0000256" key="5">
    <source>
        <dbReference type="ARBA" id="ARBA00022963"/>
    </source>
</evidence>
<organism evidence="8 9">
    <name type="scientific">Sporocytophaga myxococcoides</name>
    <dbReference type="NCBI Taxonomy" id="153721"/>
    <lineage>
        <taxon>Bacteria</taxon>
        <taxon>Pseudomonadati</taxon>
        <taxon>Bacteroidota</taxon>
        <taxon>Cytophagia</taxon>
        <taxon>Cytophagales</taxon>
        <taxon>Cytophagaceae</taxon>
        <taxon>Sporocytophaga</taxon>
    </lineage>
</organism>
<dbReference type="InterPro" id="IPR001736">
    <property type="entry name" value="PLipase_D/transphosphatidylase"/>
</dbReference>
<dbReference type="SUPFAM" id="SSF56024">
    <property type="entry name" value="Phospholipase D/nuclease"/>
    <property type="match status" value="1"/>
</dbReference>
<dbReference type="EMBL" id="BBLT01000002">
    <property type="protein sequence ID" value="GAL84352.1"/>
    <property type="molecule type" value="Genomic_DNA"/>
</dbReference>
<sequence>MNKVFFSPGEDCRQAIIEQLHQSVSSIKICVFTISDDLITDVIIARHQFGIDIRIITDNDKCYDDGSDIDKLHRSGIEIKVDKSPYHMHHKFAIIDNKIALTGSYNWTRSAALYNHENIVFTSDKGIVKDFKGEFDKLWEQMEDY</sequence>
<dbReference type="PROSITE" id="PS50035">
    <property type="entry name" value="PLD"/>
    <property type="match status" value="1"/>
</dbReference>
<dbReference type="RefSeq" id="WP_052430014.1">
    <property type="nucleotide sequence ID" value="NZ_BBLT01000002.1"/>
</dbReference>
<dbReference type="Gene3D" id="3.30.870.10">
    <property type="entry name" value="Endonuclease Chain A"/>
    <property type="match status" value="1"/>
</dbReference>
<evidence type="ECO:0000256" key="1">
    <source>
        <dbReference type="ARBA" id="ARBA00000798"/>
    </source>
</evidence>
<evidence type="ECO:0000256" key="2">
    <source>
        <dbReference type="ARBA" id="ARBA00008664"/>
    </source>
</evidence>
<protein>
    <recommendedName>
        <fullName evidence="3">phospholipase D</fullName>
        <ecNumber evidence="3">3.1.4.4</ecNumber>
    </recommendedName>
</protein>
<comment type="caution">
    <text evidence="8">The sequence shown here is derived from an EMBL/GenBank/DDBJ whole genome shotgun (WGS) entry which is preliminary data.</text>
</comment>
<dbReference type="GO" id="GO:0004630">
    <property type="term" value="F:phospholipase D activity"/>
    <property type="evidence" value="ECO:0007669"/>
    <property type="project" value="UniProtKB-EC"/>
</dbReference>